<reference evidence="1 2" key="1">
    <citation type="journal article" date="2021" name="Microorganisms">
        <title>Bacterial Dimethylsulfoniopropionate Biosynthesis in the East China Sea.</title>
        <authorList>
            <person name="Liu J."/>
            <person name="Zhang Y."/>
            <person name="Liu J."/>
            <person name="Zhong H."/>
            <person name="Williams B.T."/>
            <person name="Zheng Y."/>
            <person name="Curson A.R.J."/>
            <person name="Sun C."/>
            <person name="Sun H."/>
            <person name="Song D."/>
            <person name="Wagner Mackenzie B."/>
            <person name="Bermejo Martinez A."/>
            <person name="Todd J.D."/>
            <person name="Zhang X.H."/>
        </authorList>
    </citation>
    <scope>NUCLEOTIDE SEQUENCE [LARGE SCALE GENOMIC DNA]</scope>
    <source>
        <strain evidence="1 2">ESS08</strain>
    </source>
</reference>
<comment type="caution">
    <text evidence="1">The sequence shown here is derived from an EMBL/GenBank/DDBJ whole genome shotgun (WGS) entry which is preliminary data.</text>
</comment>
<sequence>MVFIITASRASTFIQHGAGLFFHGKNTAVDGFAKQNAANKEQIVVLGSSIHLTNQTKNCKC</sequence>
<dbReference type="EMBL" id="QTKX01000001">
    <property type="protein sequence ID" value="MBS8264052.1"/>
    <property type="molecule type" value="Genomic_DNA"/>
</dbReference>
<accession>A0A944GVW8</accession>
<keyword evidence="2" id="KW-1185">Reference proteome</keyword>
<dbReference type="Proteomes" id="UP000761411">
    <property type="component" value="Unassembled WGS sequence"/>
</dbReference>
<name>A0A944GVW8_9BACI</name>
<evidence type="ECO:0000313" key="1">
    <source>
        <dbReference type="EMBL" id="MBS8264052.1"/>
    </source>
</evidence>
<dbReference type="AlphaFoldDB" id="A0A944GVW8"/>
<proteinExistence type="predicted"/>
<gene>
    <name evidence="1" type="ORF">DYI25_06345</name>
</gene>
<organism evidence="1 2">
    <name type="scientific">Mesobacillus boroniphilus</name>
    <dbReference type="NCBI Taxonomy" id="308892"/>
    <lineage>
        <taxon>Bacteria</taxon>
        <taxon>Bacillati</taxon>
        <taxon>Bacillota</taxon>
        <taxon>Bacilli</taxon>
        <taxon>Bacillales</taxon>
        <taxon>Bacillaceae</taxon>
        <taxon>Mesobacillus</taxon>
    </lineage>
</organism>
<protein>
    <submittedName>
        <fullName evidence="1">Uncharacterized protein</fullName>
    </submittedName>
</protein>
<evidence type="ECO:0000313" key="2">
    <source>
        <dbReference type="Proteomes" id="UP000761411"/>
    </source>
</evidence>